<comment type="pathway">
    <text evidence="7">Sulfur metabolism; dibenzothiophene degradation.</text>
</comment>
<evidence type="ECO:0000259" key="15">
    <source>
        <dbReference type="Pfam" id="PF02771"/>
    </source>
</evidence>
<organism evidence="17 18">
    <name type="scientific">Lentzea aerocolonigenes</name>
    <name type="common">Lechevalieria aerocolonigenes</name>
    <name type="synonym">Saccharothrix aerocolonigenes</name>
    <dbReference type="NCBI Taxonomy" id="68170"/>
    <lineage>
        <taxon>Bacteria</taxon>
        <taxon>Bacillati</taxon>
        <taxon>Actinomycetota</taxon>
        <taxon>Actinomycetes</taxon>
        <taxon>Pseudonocardiales</taxon>
        <taxon>Pseudonocardiaceae</taxon>
        <taxon>Lentzea</taxon>
    </lineage>
</organism>
<evidence type="ECO:0000256" key="11">
    <source>
        <dbReference type="ARBA" id="ARBA00047859"/>
    </source>
</evidence>
<evidence type="ECO:0000256" key="10">
    <source>
        <dbReference type="ARBA" id="ARBA00034345"/>
    </source>
</evidence>
<keyword evidence="6" id="KW-0503">Monooxygenase</keyword>
<evidence type="ECO:0000259" key="16">
    <source>
        <dbReference type="Pfam" id="PF08028"/>
    </source>
</evidence>
<dbReference type="InterPro" id="IPR013107">
    <property type="entry name" value="Acyl-CoA_DH_C"/>
</dbReference>
<comment type="similarity">
    <text evidence="8">Belongs to the DszC flavin monooxygenase family.</text>
</comment>
<comment type="caution">
    <text evidence="17">The sequence shown here is derived from an EMBL/GenBank/DDBJ whole genome shotgun (WGS) entry which is preliminary data.</text>
</comment>
<reference evidence="17 18" key="1">
    <citation type="submission" date="2015-02" db="EMBL/GenBank/DDBJ databases">
        <authorList>
            <person name="Ju K.-S."/>
            <person name="Doroghazi J.R."/>
            <person name="Metcalf W."/>
        </authorList>
    </citation>
    <scope>NUCLEOTIDE SEQUENCE [LARGE SCALE GENOMIC DNA]</scope>
    <source>
        <strain evidence="17 18">NRRL B-16140</strain>
    </source>
</reference>
<name>A0A0F0GXT3_LENAE</name>
<gene>
    <name evidence="17" type="ORF">UK23_22285</name>
</gene>
<evidence type="ECO:0000259" key="14">
    <source>
        <dbReference type="Pfam" id="PF02770"/>
    </source>
</evidence>
<evidence type="ECO:0000256" key="8">
    <source>
        <dbReference type="ARBA" id="ARBA00034317"/>
    </source>
</evidence>
<dbReference type="Pfam" id="PF08028">
    <property type="entry name" value="Acyl-CoA_dh_2"/>
    <property type="match status" value="1"/>
</dbReference>
<dbReference type="PIRSF" id="PIRSF016578">
    <property type="entry name" value="HsaA"/>
    <property type="match status" value="1"/>
</dbReference>
<dbReference type="Gene3D" id="1.10.540.10">
    <property type="entry name" value="Acyl-CoA dehydrogenase/oxidase, N-terminal domain"/>
    <property type="match status" value="1"/>
</dbReference>
<evidence type="ECO:0000256" key="1">
    <source>
        <dbReference type="ARBA" id="ARBA00004496"/>
    </source>
</evidence>
<dbReference type="PANTHER" id="PTHR43884">
    <property type="entry name" value="ACYL-COA DEHYDROGENASE"/>
    <property type="match status" value="1"/>
</dbReference>
<dbReference type="Gene3D" id="2.40.110.10">
    <property type="entry name" value="Butyryl-CoA Dehydrogenase, subunit A, domain 2"/>
    <property type="match status" value="1"/>
</dbReference>
<dbReference type="PATRIC" id="fig|68170.10.peg.5538"/>
<feature type="domain" description="Acyl-CoA dehydrogenase/oxidase N-terminal" evidence="15">
    <location>
        <begin position="7"/>
        <end position="84"/>
    </location>
</feature>
<dbReference type="GO" id="GO:0050660">
    <property type="term" value="F:flavin adenine dinucleotide binding"/>
    <property type="evidence" value="ECO:0007669"/>
    <property type="project" value="InterPro"/>
</dbReference>
<dbReference type="Proteomes" id="UP000033393">
    <property type="component" value="Unassembled WGS sequence"/>
</dbReference>
<protein>
    <recommendedName>
        <fullName evidence="10">Dibenzothiophene monooxygenase</fullName>
        <ecNumber evidence="9">1.14.14.21</ecNumber>
    </recommendedName>
</protein>
<dbReference type="GO" id="GO:0003995">
    <property type="term" value="F:acyl-CoA dehydrogenase activity"/>
    <property type="evidence" value="ECO:0007669"/>
    <property type="project" value="TreeGrafter"/>
</dbReference>
<evidence type="ECO:0000313" key="17">
    <source>
        <dbReference type="EMBL" id="KJK46817.1"/>
    </source>
</evidence>
<keyword evidence="3" id="KW-0288">FMN</keyword>
<keyword evidence="2" id="KW-0285">Flavoprotein</keyword>
<feature type="domain" description="Acyl-CoA oxidase/dehydrogenase middle" evidence="14">
    <location>
        <begin position="118"/>
        <end position="208"/>
    </location>
</feature>
<comment type="catalytic activity">
    <reaction evidence="13">
        <text>dibenzothiophene + 2 FMNH2 + 2 O2 = dibenzothiophene 5,5-dioxide + 2 FMN + 2 H2O + 2 H(+)</text>
        <dbReference type="Rhea" id="RHEA:49072"/>
        <dbReference type="ChEBI" id="CHEBI:15377"/>
        <dbReference type="ChEBI" id="CHEBI:15378"/>
        <dbReference type="ChEBI" id="CHEBI:15379"/>
        <dbReference type="ChEBI" id="CHEBI:23681"/>
        <dbReference type="ChEBI" id="CHEBI:57618"/>
        <dbReference type="ChEBI" id="CHEBI:58210"/>
        <dbReference type="ChEBI" id="CHEBI:90356"/>
        <dbReference type="EC" id="1.14.14.21"/>
    </reaction>
</comment>
<evidence type="ECO:0000313" key="18">
    <source>
        <dbReference type="Proteomes" id="UP000033393"/>
    </source>
</evidence>
<keyword evidence="18" id="KW-1185">Reference proteome</keyword>
<evidence type="ECO:0000256" key="6">
    <source>
        <dbReference type="ARBA" id="ARBA00023033"/>
    </source>
</evidence>
<dbReference type="GO" id="GO:0005737">
    <property type="term" value="C:cytoplasm"/>
    <property type="evidence" value="ECO:0007669"/>
    <property type="project" value="UniProtKB-SubCell"/>
</dbReference>
<proteinExistence type="inferred from homology"/>
<dbReference type="InterPro" id="IPR013786">
    <property type="entry name" value="AcylCoA_DH/ox_N"/>
</dbReference>
<comment type="catalytic activity">
    <reaction evidence="12">
        <text>dibenzothiophene 5-oxide + FMNH2 + O2 = dibenzothiophene 5,5-dioxide + FMN + H2O + H(+)</text>
        <dbReference type="Rhea" id="RHEA:49080"/>
        <dbReference type="ChEBI" id="CHEBI:15377"/>
        <dbReference type="ChEBI" id="CHEBI:15378"/>
        <dbReference type="ChEBI" id="CHEBI:15379"/>
        <dbReference type="ChEBI" id="CHEBI:23683"/>
        <dbReference type="ChEBI" id="CHEBI:57618"/>
        <dbReference type="ChEBI" id="CHEBI:58210"/>
        <dbReference type="ChEBI" id="CHEBI:90356"/>
    </reaction>
</comment>
<dbReference type="InterPro" id="IPR037069">
    <property type="entry name" value="AcylCoA_DH/ox_N_sf"/>
</dbReference>
<dbReference type="EMBL" id="JYJG01000153">
    <property type="protein sequence ID" value="KJK46817.1"/>
    <property type="molecule type" value="Genomic_DNA"/>
</dbReference>
<evidence type="ECO:0000256" key="3">
    <source>
        <dbReference type="ARBA" id="ARBA00022643"/>
    </source>
</evidence>
<keyword evidence="4" id="KW-0547">Nucleotide-binding</keyword>
<evidence type="ECO:0000256" key="7">
    <source>
        <dbReference type="ARBA" id="ARBA00034307"/>
    </source>
</evidence>
<dbReference type="RefSeq" id="WP_231114621.1">
    <property type="nucleotide sequence ID" value="NZ_JYJG01000153.1"/>
</dbReference>
<dbReference type="SUPFAM" id="SSF56645">
    <property type="entry name" value="Acyl-CoA dehydrogenase NM domain-like"/>
    <property type="match status" value="1"/>
</dbReference>
<dbReference type="PANTHER" id="PTHR43884:SF12">
    <property type="entry name" value="ISOVALERYL-COA DEHYDROGENASE, MITOCHONDRIAL-RELATED"/>
    <property type="match status" value="1"/>
</dbReference>
<dbReference type="InterPro" id="IPR036250">
    <property type="entry name" value="AcylCo_DH-like_C"/>
</dbReference>
<dbReference type="Gene3D" id="1.20.140.10">
    <property type="entry name" value="Butyryl-CoA Dehydrogenase, subunit A, domain 3"/>
    <property type="match status" value="1"/>
</dbReference>
<evidence type="ECO:0000256" key="12">
    <source>
        <dbReference type="ARBA" id="ARBA00048445"/>
    </source>
</evidence>
<accession>A0A0F0GXT3</accession>
<dbReference type="GO" id="GO:0004497">
    <property type="term" value="F:monooxygenase activity"/>
    <property type="evidence" value="ECO:0007669"/>
    <property type="project" value="UniProtKB-KW"/>
</dbReference>
<evidence type="ECO:0000256" key="2">
    <source>
        <dbReference type="ARBA" id="ARBA00022630"/>
    </source>
</evidence>
<evidence type="ECO:0000256" key="5">
    <source>
        <dbReference type="ARBA" id="ARBA00023002"/>
    </source>
</evidence>
<comment type="catalytic activity">
    <reaction evidence="11">
        <text>dibenzothiophene + FMNH2 + O2 = dibenzothiophene 5-oxide + FMN + H2O + H(+)</text>
        <dbReference type="Rhea" id="RHEA:49076"/>
        <dbReference type="ChEBI" id="CHEBI:15377"/>
        <dbReference type="ChEBI" id="CHEBI:15378"/>
        <dbReference type="ChEBI" id="CHEBI:15379"/>
        <dbReference type="ChEBI" id="CHEBI:23681"/>
        <dbReference type="ChEBI" id="CHEBI:23683"/>
        <dbReference type="ChEBI" id="CHEBI:57618"/>
        <dbReference type="ChEBI" id="CHEBI:58210"/>
    </reaction>
</comment>
<dbReference type="InterPro" id="IPR006091">
    <property type="entry name" value="Acyl-CoA_Oxase/DH_mid-dom"/>
</dbReference>
<feature type="domain" description="Acyl-CoA dehydrogenase C-terminal" evidence="16">
    <location>
        <begin position="240"/>
        <end position="352"/>
    </location>
</feature>
<keyword evidence="5" id="KW-0560">Oxidoreductase</keyword>
<dbReference type="InterPro" id="IPR046373">
    <property type="entry name" value="Acyl-CoA_Oxase/DH_mid-dom_sf"/>
</dbReference>
<evidence type="ECO:0000256" key="9">
    <source>
        <dbReference type="ARBA" id="ARBA00034328"/>
    </source>
</evidence>
<dbReference type="Pfam" id="PF02770">
    <property type="entry name" value="Acyl-CoA_dh_M"/>
    <property type="match status" value="1"/>
</dbReference>
<comment type="subcellular location">
    <subcellularLocation>
        <location evidence="1">Cytoplasm</location>
    </subcellularLocation>
</comment>
<dbReference type="EC" id="1.14.14.21" evidence="9"/>
<evidence type="ECO:0000256" key="4">
    <source>
        <dbReference type="ARBA" id="ARBA00022741"/>
    </source>
</evidence>
<sequence>MDLESLADRMSSRASKYDVSGDFPEEDFDDLRAAGLLGLMVPRRLGGGGASFAEYTDVAMRLGSGAGATALIFNMHASVTGALAHIPEELVRQFGAPESFAASRDRVLQAAAGGALYAVAMSERGIGSRLSKVRTSYERTDSGFRITGAKTFVSGAGHADAYLVAARDSTSEGPRISYFLVPSGSGVEVRPAWDALGMRATASHDLHLHAEVGEDALLGGIEGTALLLAQVMPQWLVASYAAVYVGVAKAVLRHGAEHLNERGLQRLPMVRARMGRADTQVAAAELVVRNAARLVTEDPGSPETNRWVWRAKLAAGDTAAEVAFSVLEAAGASAMRRGHPLERLYRDARCGALQPATSDVCADWLGACAMGDDPDEVARW</sequence>
<dbReference type="Pfam" id="PF02771">
    <property type="entry name" value="Acyl-CoA_dh_N"/>
    <property type="match status" value="1"/>
</dbReference>
<dbReference type="SUPFAM" id="SSF47203">
    <property type="entry name" value="Acyl-CoA dehydrogenase C-terminal domain-like"/>
    <property type="match status" value="1"/>
</dbReference>
<dbReference type="InterPro" id="IPR009100">
    <property type="entry name" value="AcylCoA_DH/oxidase_NM_dom_sf"/>
</dbReference>
<dbReference type="CDD" id="cd00567">
    <property type="entry name" value="ACAD"/>
    <property type="match status" value="1"/>
</dbReference>
<evidence type="ECO:0000256" key="13">
    <source>
        <dbReference type="ARBA" id="ARBA00049456"/>
    </source>
</evidence>
<dbReference type="AlphaFoldDB" id="A0A0F0GXT3"/>